<reference evidence="1 2" key="1">
    <citation type="submission" date="2019-04" db="EMBL/GenBank/DDBJ databases">
        <title>Comparative genomics and transcriptomics to analyze fruiting body development in filamentous ascomycetes.</title>
        <authorList>
            <consortium name="DOE Joint Genome Institute"/>
            <person name="Lutkenhaus R."/>
            <person name="Traeger S."/>
            <person name="Breuer J."/>
            <person name="Kuo A."/>
            <person name="Lipzen A."/>
            <person name="Pangilinan J."/>
            <person name="Dilworth D."/>
            <person name="Sandor L."/>
            <person name="Poggeler S."/>
            <person name="Barry K."/>
            <person name="Grigoriev I.V."/>
            <person name="Nowrousian M."/>
        </authorList>
    </citation>
    <scope>NUCLEOTIDE SEQUENCE [LARGE SCALE GENOMIC DNA]</scope>
    <source>
        <strain evidence="1 2">CBS 389.68</strain>
    </source>
</reference>
<proteinExistence type="predicted"/>
<gene>
    <name evidence="1" type="ORF">EX30DRAFT_389293</name>
</gene>
<dbReference type="Proteomes" id="UP000298138">
    <property type="component" value="Unassembled WGS sequence"/>
</dbReference>
<protein>
    <submittedName>
        <fullName evidence="1">Uncharacterized protein</fullName>
    </submittedName>
</protein>
<accession>A0A4S2MIS3</accession>
<evidence type="ECO:0000313" key="2">
    <source>
        <dbReference type="Proteomes" id="UP000298138"/>
    </source>
</evidence>
<evidence type="ECO:0000313" key="1">
    <source>
        <dbReference type="EMBL" id="TGZ76816.1"/>
    </source>
</evidence>
<dbReference type="InParanoid" id="A0A4S2MIS3"/>
<dbReference type="EMBL" id="ML220166">
    <property type="protein sequence ID" value="TGZ76816.1"/>
    <property type="molecule type" value="Genomic_DNA"/>
</dbReference>
<organism evidence="1 2">
    <name type="scientific">Ascodesmis nigricans</name>
    <dbReference type="NCBI Taxonomy" id="341454"/>
    <lineage>
        <taxon>Eukaryota</taxon>
        <taxon>Fungi</taxon>
        <taxon>Dikarya</taxon>
        <taxon>Ascomycota</taxon>
        <taxon>Pezizomycotina</taxon>
        <taxon>Pezizomycetes</taxon>
        <taxon>Pezizales</taxon>
        <taxon>Ascodesmidaceae</taxon>
        <taxon>Ascodesmis</taxon>
    </lineage>
</organism>
<keyword evidence="2" id="KW-1185">Reference proteome</keyword>
<name>A0A4S2MIS3_9PEZI</name>
<dbReference type="AlphaFoldDB" id="A0A4S2MIS3"/>
<sequence>MTSSWCTLCATPSTRCALRSSAARREKMRPHHSLSHRMLLRTEDPRASTPRPVVVMTLLFLSTGGPGSFYPHRISMVRQLVTCQPVSPVPSGSVTSLHSFAPFQPLSADVSQQSRQQAELSFLIQQIPLSPHTRTPVQSAPNFMYGGDAAGDDELAIRGVMIGCVLVRLQGSAVSMYIKNANGIENST</sequence>